<feature type="compositionally biased region" description="Basic and acidic residues" evidence="1">
    <location>
        <begin position="7"/>
        <end position="18"/>
    </location>
</feature>
<dbReference type="Proteomes" id="UP001066276">
    <property type="component" value="Chromosome 6"/>
</dbReference>
<feature type="region of interest" description="Disordered" evidence="1">
    <location>
        <begin position="1"/>
        <end position="44"/>
    </location>
</feature>
<name>A0AAV7R059_PLEWA</name>
<gene>
    <name evidence="2" type="ORF">NDU88_012264</name>
</gene>
<accession>A0AAV7R059</accession>
<keyword evidence="3" id="KW-1185">Reference proteome</keyword>
<organism evidence="2 3">
    <name type="scientific">Pleurodeles waltl</name>
    <name type="common">Iberian ribbed newt</name>
    <dbReference type="NCBI Taxonomy" id="8319"/>
    <lineage>
        <taxon>Eukaryota</taxon>
        <taxon>Metazoa</taxon>
        <taxon>Chordata</taxon>
        <taxon>Craniata</taxon>
        <taxon>Vertebrata</taxon>
        <taxon>Euteleostomi</taxon>
        <taxon>Amphibia</taxon>
        <taxon>Batrachia</taxon>
        <taxon>Caudata</taxon>
        <taxon>Salamandroidea</taxon>
        <taxon>Salamandridae</taxon>
        <taxon>Pleurodelinae</taxon>
        <taxon>Pleurodeles</taxon>
    </lineage>
</organism>
<dbReference type="EMBL" id="JANPWB010000010">
    <property type="protein sequence ID" value="KAJ1145981.1"/>
    <property type="molecule type" value="Genomic_DNA"/>
</dbReference>
<dbReference type="AlphaFoldDB" id="A0AAV7R059"/>
<comment type="caution">
    <text evidence="2">The sequence shown here is derived from an EMBL/GenBank/DDBJ whole genome shotgun (WGS) entry which is preliminary data.</text>
</comment>
<sequence>MVKTGRGRSEKPPLDRRLTAFRRKNGSGVTRREPRHPRRPPRACTALVNCPGAINKPRAPGVCREHPGGAAEAACVQISAGPPPTTLPARPPRARLAARLPPYARTQPAGYNCTGPCLALPALT</sequence>
<evidence type="ECO:0000313" key="3">
    <source>
        <dbReference type="Proteomes" id="UP001066276"/>
    </source>
</evidence>
<evidence type="ECO:0000256" key="1">
    <source>
        <dbReference type="SAM" id="MobiDB-lite"/>
    </source>
</evidence>
<evidence type="ECO:0000313" key="2">
    <source>
        <dbReference type="EMBL" id="KAJ1145981.1"/>
    </source>
</evidence>
<proteinExistence type="predicted"/>
<protein>
    <submittedName>
        <fullName evidence="2">Uncharacterized protein</fullName>
    </submittedName>
</protein>
<reference evidence="2" key="1">
    <citation type="journal article" date="2022" name="bioRxiv">
        <title>Sequencing and chromosome-scale assembly of the giantPleurodeles waltlgenome.</title>
        <authorList>
            <person name="Brown T."/>
            <person name="Elewa A."/>
            <person name="Iarovenko S."/>
            <person name="Subramanian E."/>
            <person name="Araus A.J."/>
            <person name="Petzold A."/>
            <person name="Susuki M."/>
            <person name="Suzuki K.-i.T."/>
            <person name="Hayashi T."/>
            <person name="Toyoda A."/>
            <person name="Oliveira C."/>
            <person name="Osipova E."/>
            <person name="Leigh N.D."/>
            <person name="Simon A."/>
            <person name="Yun M.H."/>
        </authorList>
    </citation>
    <scope>NUCLEOTIDE SEQUENCE</scope>
    <source>
        <strain evidence="2">20211129_DDA</strain>
        <tissue evidence="2">Liver</tissue>
    </source>
</reference>